<dbReference type="AlphaFoldDB" id="A0A1Z5KQ61"/>
<reference evidence="1 2" key="1">
    <citation type="journal article" date="2015" name="Plant Cell">
        <title>Oil accumulation by the oleaginous diatom Fistulifera solaris as revealed by the genome and transcriptome.</title>
        <authorList>
            <person name="Tanaka T."/>
            <person name="Maeda Y."/>
            <person name="Veluchamy A."/>
            <person name="Tanaka M."/>
            <person name="Abida H."/>
            <person name="Marechal E."/>
            <person name="Bowler C."/>
            <person name="Muto M."/>
            <person name="Sunaga Y."/>
            <person name="Tanaka M."/>
            <person name="Yoshino T."/>
            <person name="Taniguchi T."/>
            <person name="Fukuda Y."/>
            <person name="Nemoto M."/>
            <person name="Matsumoto M."/>
            <person name="Wong P.S."/>
            <person name="Aburatani S."/>
            <person name="Fujibuchi W."/>
        </authorList>
    </citation>
    <scope>NUCLEOTIDE SEQUENCE [LARGE SCALE GENOMIC DNA]</scope>
    <source>
        <strain evidence="1 2">JPCC DA0580</strain>
    </source>
</reference>
<organism evidence="1 2">
    <name type="scientific">Fistulifera solaris</name>
    <name type="common">Oleaginous diatom</name>
    <dbReference type="NCBI Taxonomy" id="1519565"/>
    <lineage>
        <taxon>Eukaryota</taxon>
        <taxon>Sar</taxon>
        <taxon>Stramenopiles</taxon>
        <taxon>Ochrophyta</taxon>
        <taxon>Bacillariophyta</taxon>
        <taxon>Bacillariophyceae</taxon>
        <taxon>Bacillariophycidae</taxon>
        <taxon>Naviculales</taxon>
        <taxon>Naviculaceae</taxon>
        <taxon>Fistulifera</taxon>
    </lineage>
</organism>
<protein>
    <submittedName>
        <fullName evidence="1">Uncharacterized protein</fullName>
    </submittedName>
</protein>
<gene>
    <name evidence="1" type="ORF">FisN_2Hu104</name>
</gene>
<accession>A0A1Z5KQ61</accession>
<keyword evidence="2" id="KW-1185">Reference proteome</keyword>
<dbReference type="OrthoDB" id="42854at2759"/>
<dbReference type="EMBL" id="BDSP01000264">
    <property type="protein sequence ID" value="GAX28078.1"/>
    <property type="molecule type" value="Genomic_DNA"/>
</dbReference>
<proteinExistence type="predicted"/>
<evidence type="ECO:0000313" key="1">
    <source>
        <dbReference type="EMBL" id="GAX28078.1"/>
    </source>
</evidence>
<dbReference type="Proteomes" id="UP000198406">
    <property type="component" value="Unassembled WGS sequence"/>
</dbReference>
<evidence type="ECO:0000313" key="2">
    <source>
        <dbReference type="Proteomes" id="UP000198406"/>
    </source>
</evidence>
<dbReference type="InParanoid" id="A0A1Z5KQ61"/>
<comment type="caution">
    <text evidence="1">The sequence shown here is derived from an EMBL/GenBank/DDBJ whole genome shotgun (WGS) entry which is preliminary data.</text>
</comment>
<name>A0A1Z5KQ61_FISSO</name>
<sequence length="671" mass="75452">MKVHAAMGLKPHIWLSFYHHIGGERCLLNTHKIVRMMLMFCSTKHKGRMAVIDPELLGTPFDENKRPARRILGDLDEPFLSSIIPELAAICKLAPFETLPNRSYLITLIDLLHRQVKSDPTKPVPVASTFGFHAIATSIYVLQGQGDLSRLASSAKQSFDMMFEQLNTVADRNRTPGFLPKFYDFVRAFSEISKCAKSCYFFKDDDVQQLEEQKKAVMLAFWNPLIAGEYMLYVTYICSINFGSITVNSTGQLKLALHLYNGLKLHNPKVDVPFLRTLDTTFMDAKAVWVGGKAGKGSCYKAFWMSFGMSASQASRLVTSGHEDNIQRFLDEPKNWTKELSDSAIRPESFSSSYRRLVLQDFGSVNNTSTGKHDSFVSDLRSRISVVQESINDDKDHVLPLNFTVVGSILLEFVNALIEHMGLSAKMQESVRNTPALLVAREKALNVFDVNMKFRWMLHSLAHILSSIDKGTTENLAPEFDLDKIAAITESFFDGIKPSRYAFFVDEEETVETVTPRNPLEVSYPYGRTGRTPNDPLQAYKFCRRNRRGNWMHRYIIPGSLAPPISGTYVYNGENKMKRGPRGKCRHIASYSLQELIDLNWDGSLYLSKTAGGLPVPFIHGYDSESDDEYEPIDIERAKREGTIGSSVGLYVLTPDGVRVNGAPAVVQLAK</sequence>